<feature type="compositionally biased region" description="Basic residues" evidence="1">
    <location>
        <begin position="1"/>
        <end position="11"/>
    </location>
</feature>
<evidence type="ECO:0000313" key="3">
    <source>
        <dbReference type="EMBL" id="CEM04468.1"/>
    </source>
</evidence>
<sequence>MQRGFRIRLTGRRGNAQTQDKDAGEDSNRENAHEEEEEEGDPFDMAGSSLAMAQEHLSAGEPQRPLQPSTKRASQRASPKRAPPQAESPSMATRGYQWQDAAGRERRRGNFKGLSTVPSPPRKETLGETAHVLEPASRKRTRQADAHGGASQSSGVSLGEQNGGQGRRELRRRDADAERVEEGPSSSSAAAAVREKASHGVGSRAHREEAAAAAASWGGERSVGEHDDEGGFGRGRKKRGAEAVEEAAEEREGGRGRKRRIVEAVEATADEPAHAEERRPALTEKQKALFQSASVALRTPPRRLSGTRDTPSEGIAVARRDINGKYCASASASASVASEKDRARPPNGTTVVARLVGRSQKVEVWASRTSTNPVVIGRSATCELTIDSKSQPQMISRRHAHVFVRWGADTIRSGRFGTADRGGQRAAEGSQTGPGRVMQGNAGARSGRGEQSQSSSGVVGGSVSMEGPGEVKAERDFVLCIRDNRSLNGLFVNGKKTDESVLRDGDEIHFGGAGGLPLGTRLKRGSEDPDLLFRVMHVHP</sequence>
<gene>
    <name evidence="3" type="ORF">Cvel_14301</name>
</gene>
<feature type="region of interest" description="Disordered" evidence="1">
    <location>
        <begin position="414"/>
        <end position="467"/>
    </location>
</feature>
<dbReference type="AlphaFoldDB" id="A0A0G4EZ47"/>
<dbReference type="InterPro" id="IPR008984">
    <property type="entry name" value="SMAD_FHA_dom_sf"/>
</dbReference>
<dbReference type="InterPro" id="IPR000253">
    <property type="entry name" value="FHA_dom"/>
</dbReference>
<proteinExistence type="predicted"/>
<feature type="domain" description="FHA" evidence="2">
    <location>
        <begin position="374"/>
        <end position="437"/>
    </location>
</feature>
<reference evidence="3" key="1">
    <citation type="submission" date="2014-11" db="EMBL/GenBank/DDBJ databases">
        <authorList>
            <person name="Otto D Thomas"/>
            <person name="Naeem Raeece"/>
        </authorList>
    </citation>
    <scope>NUCLEOTIDE SEQUENCE</scope>
</reference>
<feature type="compositionally biased region" description="Acidic residues" evidence="1">
    <location>
        <begin position="33"/>
        <end position="42"/>
    </location>
</feature>
<feature type="compositionally biased region" description="Basic and acidic residues" evidence="1">
    <location>
        <begin position="222"/>
        <end position="231"/>
    </location>
</feature>
<feature type="compositionally biased region" description="Basic and acidic residues" evidence="1">
    <location>
        <begin position="166"/>
        <end position="182"/>
    </location>
</feature>
<dbReference type="EMBL" id="CDMZ01000013">
    <property type="protein sequence ID" value="CEM04468.1"/>
    <property type="molecule type" value="Genomic_DNA"/>
</dbReference>
<accession>A0A0G4EZ47</accession>
<dbReference type="Gene3D" id="2.60.200.20">
    <property type="match status" value="1"/>
</dbReference>
<name>A0A0G4EZ47_9ALVE</name>
<organism evidence="3">
    <name type="scientific">Chromera velia CCMP2878</name>
    <dbReference type="NCBI Taxonomy" id="1169474"/>
    <lineage>
        <taxon>Eukaryota</taxon>
        <taxon>Sar</taxon>
        <taxon>Alveolata</taxon>
        <taxon>Colpodellida</taxon>
        <taxon>Chromeraceae</taxon>
        <taxon>Chromera</taxon>
    </lineage>
</organism>
<dbReference type="VEuPathDB" id="CryptoDB:Cvel_14301"/>
<dbReference type="SUPFAM" id="SSF49879">
    <property type="entry name" value="SMAD/FHA domain"/>
    <property type="match status" value="1"/>
</dbReference>
<feature type="compositionally biased region" description="Basic and acidic residues" evidence="1">
    <location>
        <begin position="271"/>
        <end position="281"/>
    </location>
</feature>
<dbReference type="PROSITE" id="PS50006">
    <property type="entry name" value="FHA_DOMAIN"/>
    <property type="match status" value="1"/>
</dbReference>
<dbReference type="CDD" id="cd00060">
    <property type="entry name" value="FHA"/>
    <property type="match status" value="1"/>
</dbReference>
<feature type="compositionally biased region" description="Polar residues" evidence="1">
    <location>
        <begin position="66"/>
        <end position="77"/>
    </location>
</feature>
<evidence type="ECO:0000259" key="2">
    <source>
        <dbReference type="PROSITE" id="PS50006"/>
    </source>
</evidence>
<feature type="compositionally biased region" description="Low complexity" evidence="1">
    <location>
        <begin position="183"/>
        <end position="192"/>
    </location>
</feature>
<feature type="region of interest" description="Disordered" evidence="1">
    <location>
        <begin position="1"/>
        <end position="281"/>
    </location>
</feature>
<protein>
    <recommendedName>
        <fullName evidence="2">FHA domain-containing protein</fullName>
    </recommendedName>
</protein>
<evidence type="ECO:0000256" key="1">
    <source>
        <dbReference type="SAM" id="MobiDB-lite"/>
    </source>
</evidence>
<feature type="compositionally biased region" description="Basic and acidic residues" evidence="1">
    <location>
        <begin position="19"/>
        <end position="32"/>
    </location>
</feature>
<dbReference type="Pfam" id="PF00498">
    <property type="entry name" value="FHA"/>
    <property type="match status" value="1"/>
</dbReference>
<feature type="compositionally biased region" description="Low complexity" evidence="1">
    <location>
        <begin position="211"/>
        <end position="220"/>
    </location>
</feature>
<feature type="compositionally biased region" description="Low complexity" evidence="1">
    <location>
        <begin position="449"/>
        <end position="467"/>
    </location>
</feature>